<keyword evidence="1" id="KW-0472">Membrane</keyword>
<evidence type="ECO:0000313" key="2">
    <source>
        <dbReference type="EMBL" id="KIP02417.1"/>
    </source>
</evidence>
<proteinExistence type="predicted"/>
<evidence type="ECO:0000256" key="1">
    <source>
        <dbReference type="SAM" id="Phobius"/>
    </source>
</evidence>
<protein>
    <submittedName>
        <fullName evidence="2">Uncharacterized protein</fullName>
    </submittedName>
</protein>
<dbReference type="STRING" id="745531.A0A0C3S0E6"/>
<feature type="transmembrane region" description="Helical" evidence="1">
    <location>
        <begin position="172"/>
        <end position="192"/>
    </location>
</feature>
<dbReference type="HOGENOM" id="CLU_026024_0_0_1"/>
<keyword evidence="3" id="KW-1185">Reference proteome</keyword>
<feature type="transmembrane region" description="Helical" evidence="1">
    <location>
        <begin position="146"/>
        <end position="166"/>
    </location>
</feature>
<dbReference type="Proteomes" id="UP000053257">
    <property type="component" value="Unassembled WGS sequence"/>
</dbReference>
<keyword evidence="1" id="KW-1133">Transmembrane helix</keyword>
<keyword evidence="1" id="KW-0812">Transmembrane</keyword>
<feature type="transmembrane region" description="Helical" evidence="1">
    <location>
        <begin position="274"/>
        <end position="292"/>
    </location>
</feature>
<dbReference type="EMBL" id="KN840677">
    <property type="protein sequence ID" value="KIP02417.1"/>
    <property type="molecule type" value="Genomic_DNA"/>
</dbReference>
<gene>
    <name evidence="2" type="ORF">PHLGIDRAFT_112080</name>
</gene>
<evidence type="ECO:0000313" key="3">
    <source>
        <dbReference type="Proteomes" id="UP000053257"/>
    </source>
</evidence>
<name>A0A0C3S0E6_PHLG1</name>
<dbReference type="OrthoDB" id="2956246at2759"/>
<dbReference type="AlphaFoldDB" id="A0A0C3S0E6"/>
<organism evidence="2 3">
    <name type="scientific">Phlebiopsis gigantea (strain 11061_1 CR5-6)</name>
    <name type="common">White-rot fungus</name>
    <name type="synonym">Peniophora gigantea</name>
    <dbReference type="NCBI Taxonomy" id="745531"/>
    <lineage>
        <taxon>Eukaryota</taxon>
        <taxon>Fungi</taxon>
        <taxon>Dikarya</taxon>
        <taxon>Basidiomycota</taxon>
        <taxon>Agaricomycotina</taxon>
        <taxon>Agaricomycetes</taxon>
        <taxon>Polyporales</taxon>
        <taxon>Phanerochaetaceae</taxon>
        <taxon>Phlebiopsis</taxon>
    </lineage>
</organism>
<reference evidence="2 3" key="1">
    <citation type="journal article" date="2014" name="PLoS Genet.">
        <title>Analysis of the Phlebiopsis gigantea genome, transcriptome and secretome provides insight into its pioneer colonization strategies of wood.</title>
        <authorList>
            <person name="Hori C."/>
            <person name="Ishida T."/>
            <person name="Igarashi K."/>
            <person name="Samejima M."/>
            <person name="Suzuki H."/>
            <person name="Master E."/>
            <person name="Ferreira P."/>
            <person name="Ruiz-Duenas F.J."/>
            <person name="Held B."/>
            <person name="Canessa P."/>
            <person name="Larrondo L.F."/>
            <person name="Schmoll M."/>
            <person name="Druzhinina I.S."/>
            <person name="Kubicek C.P."/>
            <person name="Gaskell J.A."/>
            <person name="Kersten P."/>
            <person name="St John F."/>
            <person name="Glasner J."/>
            <person name="Sabat G."/>
            <person name="Splinter BonDurant S."/>
            <person name="Syed K."/>
            <person name="Yadav J."/>
            <person name="Mgbeahuruike A.C."/>
            <person name="Kovalchuk A."/>
            <person name="Asiegbu F.O."/>
            <person name="Lackner G."/>
            <person name="Hoffmeister D."/>
            <person name="Rencoret J."/>
            <person name="Gutierrez A."/>
            <person name="Sun H."/>
            <person name="Lindquist E."/>
            <person name="Barry K."/>
            <person name="Riley R."/>
            <person name="Grigoriev I.V."/>
            <person name="Henrissat B."/>
            <person name="Kues U."/>
            <person name="Berka R.M."/>
            <person name="Martinez A.T."/>
            <person name="Covert S.F."/>
            <person name="Blanchette R.A."/>
            <person name="Cullen D."/>
        </authorList>
    </citation>
    <scope>NUCLEOTIDE SEQUENCE [LARGE SCALE GENOMIC DNA]</scope>
    <source>
        <strain evidence="2 3">11061_1 CR5-6</strain>
    </source>
</reference>
<accession>A0A0C3S0E6</accession>
<sequence length="352" mass="37949">MPKLSLFAERARSVLESGTLFTRSAEVLKGAGPQSSRLNYLLDAAGLIAIANFKTIARRTARAGSASWLDIFVLAPGIHFQQEAADINGGEYPATAAMTTGYVFRIENQATVGYLQTISKSGCLTTVEVDSPQNQRPFFGLFQTGAASSMLYLTTIALTIAALTLLVAMNDWWALGVLCALIAARFLNTLVLKRRSAAGWKGAPEPGVMGDLIILLSQDRWVRMKGWVDDIKFVTAGHWLRETSEAESPVVGLGTLLVYASAALAGNASLAGSWLLAALLVVSLVLLGMANARTKTLCMFDRVIRVQGVKPYGRRLEMVHELIAEKGTDDWALRLGLIKSSSAAQPQEVVMM</sequence>